<evidence type="ECO:0000313" key="2">
    <source>
        <dbReference type="EMBL" id="MCD1295347.1"/>
    </source>
</evidence>
<protein>
    <submittedName>
        <fullName evidence="2">GNAT family N-acetyltransferase</fullName>
    </submittedName>
</protein>
<dbReference type="RefSeq" id="WP_230742201.1">
    <property type="nucleotide sequence ID" value="NZ_PGCK01000008.1"/>
</dbReference>
<evidence type="ECO:0000259" key="1">
    <source>
        <dbReference type="PROSITE" id="PS51186"/>
    </source>
</evidence>
<dbReference type="InterPro" id="IPR000182">
    <property type="entry name" value="GNAT_dom"/>
</dbReference>
<dbReference type="Pfam" id="PF00583">
    <property type="entry name" value="Acetyltransf_1"/>
    <property type="match status" value="1"/>
</dbReference>
<dbReference type="CDD" id="cd04301">
    <property type="entry name" value="NAT_SF"/>
    <property type="match status" value="1"/>
</dbReference>
<dbReference type="AlphaFoldDB" id="A0AAP2W6J7"/>
<dbReference type="SUPFAM" id="SSF55729">
    <property type="entry name" value="Acyl-CoA N-acyltransferases (Nat)"/>
    <property type="match status" value="1"/>
</dbReference>
<reference evidence="2 3" key="1">
    <citation type="submission" date="2017-11" db="EMBL/GenBank/DDBJ databases">
        <title>Isolation and Characterization of Family Methanocellaceae Species from Potential Methane Hydrate Area Offshore Southwestern Taiwan.</title>
        <authorList>
            <person name="Zhang W.-L."/>
            <person name="Chen W.-C."/>
            <person name="Lai M.-C."/>
            <person name="Chen S.-C."/>
        </authorList>
    </citation>
    <scope>NUCLEOTIDE SEQUENCE [LARGE SCALE GENOMIC DNA]</scope>
    <source>
        <strain evidence="2 3">CWC-04</strain>
    </source>
</reference>
<dbReference type="InterPro" id="IPR039143">
    <property type="entry name" value="GNPNAT1-like"/>
</dbReference>
<name>A0AAP2W6J7_9EURY</name>
<dbReference type="Proteomes" id="UP001320159">
    <property type="component" value="Unassembled WGS sequence"/>
</dbReference>
<dbReference type="PROSITE" id="PS51186">
    <property type="entry name" value="GNAT"/>
    <property type="match status" value="1"/>
</dbReference>
<accession>A0AAP2W6J7</accession>
<dbReference type="InterPro" id="IPR016181">
    <property type="entry name" value="Acyl_CoA_acyltransferase"/>
</dbReference>
<evidence type="ECO:0000313" key="3">
    <source>
        <dbReference type="Proteomes" id="UP001320159"/>
    </source>
</evidence>
<dbReference type="EMBL" id="PGCK01000008">
    <property type="protein sequence ID" value="MCD1295347.1"/>
    <property type="molecule type" value="Genomic_DNA"/>
</dbReference>
<sequence>MSETVRLIRYDELDKLLDLYGKLHPEDPEAGDADLLEQLWQDIYEDENLHYIVAEKDGDIVSSCTLAVIKNLTRDLRPYGIIENVITHPDHRKMGYGTKVLQKAIEISKEKNCYKVMLMSGSKNEETLRFYENAGFVRGVKTGFIINF</sequence>
<organism evidence="2 3">
    <name type="scientific">Methanooceanicella nereidis</name>
    <dbReference type="NCBI Taxonomy" id="2052831"/>
    <lineage>
        <taxon>Archaea</taxon>
        <taxon>Methanobacteriati</taxon>
        <taxon>Methanobacteriota</taxon>
        <taxon>Stenosarchaea group</taxon>
        <taxon>Methanomicrobia</taxon>
        <taxon>Methanocellales</taxon>
        <taxon>Methanocellaceae</taxon>
        <taxon>Methanooceanicella</taxon>
    </lineage>
</organism>
<feature type="domain" description="N-acetyltransferase" evidence="1">
    <location>
        <begin position="3"/>
        <end position="148"/>
    </location>
</feature>
<dbReference type="PANTHER" id="PTHR13355:SF15">
    <property type="entry name" value="GCN5-RELATED N-ACETYLTRANSFERASE 3, CHLOROPLASTIC"/>
    <property type="match status" value="1"/>
</dbReference>
<keyword evidence="3" id="KW-1185">Reference proteome</keyword>
<dbReference type="PANTHER" id="PTHR13355">
    <property type="entry name" value="GLUCOSAMINE 6-PHOSPHATE N-ACETYLTRANSFERASE"/>
    <property type="match status" value="1"/>
</dbReference>
<proteinExistence type="predicted"/>
<comment type="caution">
    <text evidence="2">The sequence shown here is derived from an EMBL/GenBank/DDBJ whole genome shotgun (WGS) entry which is preliminary data.</text>
</comment>
<dbReference type="GO" id="GO:0008080">
    <property type="term" value="F:N-acetyltransferase activity"/>
    <property type="evidence" value="ECO:0007669"/>
    <property type="project" value="TreeGrafter"/>
</dbReference>
<dbReference type="Gene3D" id="3.40.630.30">
    <property type="match status" value="1"/>
</dbReference>
<gene>
    <name evidence="2" type="ORF">CUJ83_10080</name>
</gene>